<protein>
    <submittedName>
        <fullName evidence="1">Uncharacterized protein</fullName>
    </submittedName>
</protein>
<reference evidence="2" key="1">
    <citation type="submission" date="2018-05" db="EMBL/GenBank/DDBJ databases">
        <title>Pseudarcicella sp. HME7025 Genome sequencing and assembly.</title>
        <authorList>
            <person name="Kim H."/>
            <person name="Kang H."/>
            <person name="Joh K."/>
        </authorList>
    </citation>
    <scope>NUCLEOTIDE SEQUENCE [LARGE SCALE GENOMIC DNA]</scope>
    <source>
        <strain evidence="2">HME7025</strain>
    </source>
</reference>
<dbReference type="EMBL" id="CP029346">
    <property type="protein sequence ID" value="AWL08405.1"/>
    <property type="molecule type" value="Genomic_DNA"/>
</dbReference>
<accession>A0A2S2DSQ9</accession>
<dbReference type="RefSeq" id="WP_109322159.1">
    <property type="nucleotide sequence ID" value="NZ_CP029346.1"/>
</dbReference>
<evidence type="ECO:0000313" key="1">
    <source>
        <dbReference type="EMBL" id="AWL08405.1"/>
    </source>
</evidence>
<dbReference type="AlphaFoldDB" id="A0A2S2DSQ9"/>
<organism evidence="1 2">
    <name type="scientific">Aquirufa nivalisilvae</name>
    <dbReference type="NCBI Taxonomy" id="2516557"/>
    <lineage>
        <taxon>Bacteria</taxon>
        <taxon>Pseudomonadati</taxon>
        <taxon>Bacteroidota</taxon>
        <taxon>Cytophagia</taxon>
        <taxon>Cytophagales</taxon>
        <taxon>Flectobacillaceae</taxon>
        <taxon>Aquirufa</taxon>
    </lineage>
</organism>
<dbReference type="KEGG" id="psez:HME7025_00533"/>
<dbReference type="OrthoDB" id="1222242at2"/>
<proteinExistence type="predicted"/>
<gene>
    <name evidence="1" type="ORF">HME7025_00533</name>
</gene>
<sequence>MALISRKKNLYRINNQLRRYLHKYGREHAMNISYQDLLRYDNAITLYDKNGHDTLWETVFYSPADQEEVHESLKNIYADLKTDGNEGVIKHLVIDRVDYCTYGNTHPFRIRIVNKVNDIFDYFYIKVADASRVYGLELEHILSPNRINYVTYDNTLVEEHIAGVPGDVFLKQDLENDLESPIRLAKEFVKFNERCLVQLLGDMHSTNYVVITTPDFDDIYYRIRPIDFDQQCYEGKRSVYLPQYFKQNNRLVELGMKFMTPESVWQYQIEERSMIASRLKSESQRVYDLMTVMAKDDIAPVENMEQLRLELARHYNDDRFLNCKTMGEIVWSSLELVMRH</sequence>
<evidence type="ECO:0000313" key="2">
    <source>
        <dbReference type="Proteomes" id="UP000245468"/>
    </source>
</evidence>
<dbReference type="Proteomes" id="UP000245468">
    <property type="component" value="Chromosome"/>
</dbReference>
<keyword evidence="2" id="KW-1185">Reference proteome</keyword>
<name>A0A2S2DSQ9_9BACT</name>